<reference evidence="2 3" key="1">
    <citation type="submission" date="2020-12" db="EMBL/GenBank/DDBJ databases">
        <title>Draft genome sequence of furan degrading bacterial strain FUR100.</title>
        <authorList>
            <person name="Woiski C."/>
        </authorList>
    </citation>
    <scope>NUCLEOTIDE SEQUENCE [LARGE SCALE GENOMIC DNA]</scope>
    <source>
        <strain evidence="2 3">FUR100</strain>
    </source>
</reference>
<organism evidence="2 3">
    <name type="scientific">Rhodococcus erythropolis</name>
    <name type="common">Arthrobacter picolinophilus</name>
    <dbReference type="NCBI Taxonomy" id="1833"/>
    <lineage>
        <taxon>Bacteria</taxon>
        <taxon>Bacillati</taxon>
        <taxon>Actinomycetota</taxon>
        <taxon>Actinomycetes</taxon>
        <taxon>Mycobacteriales</taxon>
        <taxon>Nocardiaceae</taxon>
        <taxon>Rhodococcus</taxon>
        <taxon>Rhodococcus erythropolis group</taxon>
    </lineage>
</organism>
<keyword evidence="1" id="KW-0812">Transmembrane</keyword>
<keyword evidence="1" id="KW-0472">Membrane</keyword>
<dbReference type="Proteomes" id="UP000627573">
    <property type="component" value="Unassembled WGS sequence"/>
</dbReference>
<gene>
    <name evidence="2" type="ORF">I3517_04505</name>
</gene>
<keyword evidence="1" id="KW-1133">Transmembrane helix</keyword>
<feature type="transmembrane region" description="Helical" evidence="1">
    <location>
        <begin position="45"/>
        <end position="67"/>
    </location>
</feature>
<evidence type="ECO:0000313" key="3">
    <source>
        <dbReference type="Proteomes" id="UP000627573"/>
    </source>
</evidence>
<evidence type="ECO:0000256" key="1">
    <source>
        <dbReference type="SAM" id="Phobius"/>
    </source>
</evidence>
<evidence type="ECO:0000313" key="2">
    <source>
        <dbReference type="EMBL" id="MBH5141872.1"/>
    </source>
</evidence>
<comment type="caution">
    <text evidence="2">The sequence shown here is derived from an EMBL/GenBank/DDBJ whole genome shotgun (WGS) entry which is preliminary data.</text>
</comment>
<protein>
    <submittedName>
        <fullName evidence="2">Uncharacterized protein</fullName>
    </submittedName>
</protein>
<proteinExistence type="predicted"/>
<sequence length="71" mass="7967">MTGRGTVENFLCRLAARHLLGAYLIVVLVVNVAQSLRQDAALPLWTFWLLDVPLVIVAFGMTGLWIMQRVQ</sequence>
<keyword evidence="3" id="KW-1185">Reference proteome</keyword>
<dbReference type="AlphaFoldDB" id="A0A8I1D539"/>
<accession>A0A8I1D539</accession>
<dbReference type="EMBL" id="JAECSB010000022">
    <property type="protein sequence ID" value="MBH5141872.1"/>
    <property type="molecule type" value="Genomic_DNA"/>
</dbReference>
<name>A0A8I1D539_RHOER</name>
<feature type="transmembrane region" description="Helical" evidence="1">
    <location>
        <begin position="14"/>
        <end position="33"/>
    </location>
</feature>